<keyword evidence="2" id="KW-0597">Phosphoprotein</keyword>
<proteinExistence type="predicted"/>
<dbReference type="GO" id="GO:0005768">
    <property type="term" value="C:endosome"/>
    <property type="evidence" value="ECO:0007669"/>
    <property type="project" value="UniProtKB-SubCell"/>
</dbReference>
<evidence type="ECO:0000256" key="1">
    <source>
        <dbReference type="ARBA" id="ARBA00004177"/>
    </source>
</evidence>
<feature type="coiled-coil region" evidence="5">
    <location>
        <begin position="1131"/>
        <end position="1158"/>
    </location>
</feature>
<feature type="region of interest" description="Disordered" evidence="6">
    <location>
        <begin position="490"/>
        <end position="520"/>
    </location>
</feature>
<dbReference type="InterPro" id="IPR001715">
    <property type="entry name" value="CH_dom"/>
</dbReference>
<feature type="region of interest" description="Disordered" evidence="6">
    <location>
        <begin position="610"/>
        <end position="761"/>
    </location>
</feature>
<feature type="compositionally biased region" description="Basic and acidic residues" evidence="6">
    <location>
        <begin position="645"/>
        <end position="658"/>
    </location>
</feature>
<evidence type="ECO:0000256" key="4">
    <source>
        <dbReference type="ARBA" id="ARBA00023054"/>
    </source>
</evidence>
<dbReference type="SMART" id="SM00033">
    <property type="entry name" value="CH"/>
    <property type="match status" value="1"/>
</dbReference>
<evidence type="ECO:0000256" key="2">
    <source>
        <dbReference type="ARBA" id="ARBA00022553"/>
    </source>
</evidence>
<dbReference type="InterPro" id="IPR022735">
    <property type="entry name" value="bMERB_dom"/>
</dbReference>
<feature type="domain" description="C2 NT-type" evidence="8">
    <location>
        <begin position="8"/>
        <end position="157"/>
    </location>
</feature>
<feature type="compositionally biased region" description="Basic and acidic residues" evidence="6">
    <location>
        <begin position="1025"/>
        <end position="1039"/>
    </location>
</feature>
<dbReference type="PANTHER" id="PTHR23167:SF42">
    <property type="entry name" value="EH DOMAIN-BINDING PROTEIN 1-LIKE PROTEIN 1"/>
    <property type="match status" value="1"/>
</dbReference>
<dbReference type="Pfam" id="PF10358">
    <property type="entry name" value="NT-C2"/>
    <property type="match status" value="1"/>
</dbReference>
<dbReference type="Pfam" id="PF00307">
    <property type="entry name" value="CH"/>
    <property type="match status" value="1"/>
</dbReference>
<evidence type="ECO:0000313" key="11">
    <source>
        <dbReference type="Proteomes" id="UP001152803"/>
    </source>
</evidence>
<feature type="compositionally biased region" description="Polar residues" evidence="6">
    <location>
        <begin position="462"/>
        <end position="474"/>
    </location>
</feature>
<dbReference type="InterPro" id="IPR050540">
    <property type="entry name" value="F-actin_Monoox_Mical"/>
</dbReference>
<dbReference type="Pfam" id="PF12130">
    <property type="entry name" value="bMERB_dom"/>
    <property type="match status" value="1"/>
</dbReference>
<feature type="region of interest" description="Disordered" evidence="6">
    <location>
        <begin position="454"/>
        <end position="474"/>
    </location>
</feature>
<dbReference type="PROSITE" id="PS51848">
    <property type="entry name" value="BMERB"/>
    <property type="match status" value="1"/>
</dbReference>
<dbReference type="PANTHER" id="PTHR23167">
    <property type="entry name" value="CALPONIN HOMOLOGY DOMAIN-CONTAINING PROTEIN DDB_G0272472-RELATED"/>
    <property type="match status" value="1"/>
</dbReference>
<gene>
    <name evidence="10" type="ORF">COCON_G00079510</name>
</gene>
<evidence type="ECO:0000256" key="3">
    <source>
        <dbReference type="ARBA" id="ARBA00022753"/>
    </source>
</evidence>
<feature type="region of interest" description="Disordered" evidence="6">
    <location>
        <begin position="389"/>
        <end position="442"/>
    </location>
</feature>
<feature type="domain" description="Calponin-homology (CH)" evidence="7">
    <location>
        <begin position="764"/>
        <end position="869"/>
    </location>
</feature>
<dbReference type="InterPro" id="IPR036872">
    <property type="entry name" value="CH_dom_sf"/>
</dbReference>
<dbReference type="PROSITE" id="PS50021">
    <property type="entry name" value="CH"/>
    <property type="match status" value="1"/>
</dbReference>
<feature type="compositionally biased region" description="Basic and acidic residues" evidence="6">
    <location>
        <begin position="616"/>
        <end position="627"/>
    </location>
</feature>
<dbReference type="AlphaFoldDB" id="A0A9Q1I0R6"/>
<accession>A0A9Q1I0R6</accession>
<protein>
    <recommendedName>
        <fullName evidence="12">EH domain-binding protein 1-like protein 1</fullName>
    </recommendedName>
</protein>
<dbReference type="SUPFAM" id="SSF47576">
    <property type="entry name" value="Calponin-homology domain, CH-domain"/>
    <property type="match status" value="1"/>
</dbReference>
<dbReference type="Proteomes" id="UP001152803">
    <property type="component" value="Unassembled WGS sequence"/>
</dbReference>
<dbReference type="OrthoDB" id="5972258at2759"/>
<feature type="compositionally biased region" description="Basic and acidic residues" evidence="6">
    <location>
        <begin position="919"/>
        <end position="930"/>
    </location>
</feature>
<evidence type="ECO:0000313" key="10">
    <source>
        <dbReference type="EMBL" id="KAJ8276199.1"/>
    </source>
</evidence>
<dbReference type="CDD" id="cd21255">
    <property type="entry name" value="CH_EHBP1L1"/>
    <property type="match status" value="1"/>
</dbReference>
<feature type="compositionally biased region" description="Polar residues" evidence="6">
    <location>
        <begin position="1040"/>
        <end position="1049"/>
    </location>
</feature>
<feature type="compositionally biased region" description="Polar residues" evidence="6">
    <location>
        <begin position="228"/>
        <end position="238"/>
    </location>
</feature>
<evidence type="ECO:0008006" key="12">
    <source>
        <dbReference type="Google" id="ProtNLM"/>
    </source>
</evidence>
<sequence>MTSVWKRLQRVGKKATKFQFVASYQELIVECTKKWQPDKLRVVWTRRNRRICSKLHGWQPGIKNPYRGMVVWPVPENVDITVTLFKDPHADVFEDKEWTFVIENETKGHRKVLASVDVNMRKFASATPTQTDLTLKLKPLSVKVVEATLKLSLSCVFLREGKATDEDMQSLASLMSVKPTDIGNLDDFNESDDDEDKRASTGANLAAAELHRDSNLRTEVEAPGSAAQRVQSATTPRTLTFGRQDEAQRTHRSAGGISIANQLPPPTTERPLLVKPIPTFAPGANQRTAGAGQGLEPLKTAISPESTAAQPTFPRAATVLDSPPTEPAESEELEVEEKLMEAVPPPWPFSSPELPEAMRTPTKESRARTTQPIIAEKLPKTEARYDLEEASSQPKQKIGPAPELHLPPPPPYETPLVTAPLAVPEPDFDDMVTENVPEKPKENVHEFALEIIEEKDNEDISETANDSVPQTANENFPETVDETVHEIAKGNIQEKPSEKALEATNENVQETPNENFQGKVNENVPETANENFQEVVIENVQEKFRENVPETANENVQEKFRENVPETANENVQEVAIKNVLEKVNRSVQKIVKERDEVFLPVSELQIKPQISKESQCLEKEDVERQQEPSFTVLKEVAASAALGHQDERPEMQEKEEPSEPSSLPVAEHQVKEHPTPTPAPTPTETADPVSALEEQVPTRRSKKKIFPPPELLEKYDLRPDHVATETEAKKAETEPALEISSSLPTGDVAPASDDQAPPTADLVTSTQSLLEWSQEVTRGYKGVKVTNFSTSWRNGLAFCAILHHFCPEKINYNTLDPYDIKFNNKKAFDGFAALGISRLIEPSDMVLLPVPDRLIVMTYLCQIQTHFMGQELSVLQIEQNSSQSSYAVGEPREGTDHDAAARYCAQRLQASAIAMETNGKEAEPERDGARPNGELVPPPRTKRLQKAEEESGGQPGAGGAQTPVPPPRLHTSSSKSGFGHLRDADLVKRRRSRLKSESMDETDPPEQHSAPQSTAKAPEGQVDIEVKNGSTEHTESDTRSSVTTQESSALCEETRPEDSLRLQDTSQYVLSEIKALENEQKHIDTRAAIVERKLRYLMETGSDRDEEERLIQEWFILVNKKNALIRRQDHLELLQEEQDLERRFELLTRELRAMMATEEWQKTQAQQHREQLLLQELVSLVNQRDELVRDMDAKERGAVEEDERLERGLEMRRRKYSQKEKCVLQ</sequence>
<dbReference type="SMART" id="SM01203">
    <property type="entry name" value="DUF3585"/>
    <property type="match status" value="1"/>
</dbReference>
<evidence type="ECO:0000256" key="5">
    <source>
        <dbReference type="SAM" id="Coils"/>
    </source>
</evidence>
<feature type="compositionally biased region" description="Basic and acidic residues" evidence="6">
    <location>
        <begin position="712"/>
        <end position="734"/>
    </location>
</feature>
<feature type="region of interest" description="Disordered" evidence="6">
    <location>
        <begin position="306"/>
        <end position="369"/>
    </location>
</feature>
<keyword evidence="11" id="KW-1185">Reference proteome</keyword>
<feature type="region of interest" description="Disordered" evidence="6">
    <location>
        <begin position="546"/>
        <end position="565"/>
    </location>
</feature>
<organism evidence="10 11">
    <name type="scientific">Conger conger</name>
    <name type="common">Conger eel</name>
    <name type="synonym">Muraena conger</name>
    <dbReference type="NCBI Taxonomy" id="82655"/>
    <lineage>
        <taxon>Eukaryota</taxon>
        <taxon>Metazoa</taxon>
        <taxon>Chordata</taxon>
        <taxon>Craniata</taxon>
        <taxon>Vertebrata</taxon>
        <taxon>Euteleostomi</taxon>
        <taxon>Actinopterygii</taxon>
        <taxon>Neopterygii</taxon>
        <taxon>Teleostei</taxon>
        <taxon>Anguilliformes</taxon>
        <taxon>Congridae</taxon>
        <taxon>Conger</taxon>
    </lineage>
</organism>
<evidence type="ECO:0000259" key="9">
    <source>
        <dbReference type="PROSITE" id="PS51848"/>
    </source>
</evidence>
<feature type="region of interest" description="Disordered" evidence="6">
    <location>
        <begin position="917"/>
        <end position="1060"/>
    </location>
</feature>
<dbReference type="InterPro" id="IPR019448">
    <property type="entry name" value="NT-C2"/>
</dbReference>
<evidence type="ECO:0000259" key="8">
    <source>
        <dbReference type="PROSITE" id="PS51840"/>
    </source>
</evidence>
<comment type="caution">
    <text evidence="10">The sequence shown here is derived from an EMBL/GenBank/DDBJ whole genome shotgun (WGS) entry which is preliminary data.</text>
</comment>
<keyword evidence="4 5" id="KW-0175">Coiled coil</keyword>
<dbReference type="FunFam" id="1.10.418.10:FF:000023">
    <property type="entry name" value="EH domain-binding protein 1 isoform X1"/>
    <property type="match status" value="1"/>
</dbReference>
<evidence type="ECO:0000259" key="7">
    <source>
        <dbReference type="PROSITE" id="PS50021"/>
    </source>
</evidence>
<keyword evidence="3" id="KW-0967">Endosome</keyword>
<dbReference type="Gene3D" id="1.10.418.10">
    <property type="entry name" value="Calponin-like domain"/>
    <property type="match status" value="1"/>
</dbReference>
<feature type="compositionally biased region" description="Polar residues" evidence="6">
    <location>
        <begin position="504"/>
        <end position="520"/>
    </location>
</feature>
<name>A0A9Q1I0R6_CONCO</name>
<dbReference type="EMBL" id="JAFJMO010000005">
    <property type="protein sequence ID" value="KAJ8276199.1"/>
    <property type="molecule type" value="Genomic_DNA"/>
</dbReference>
<reference evidence="10" key="1">
    <citation type="journal article" date="2023" name="Science">
        <title>Genome structures resolve the early diversification of teleost fishes.</title>
        <authorList>
            <person name="Parey E."/>
            <person name="Louis A."/>
            <person name="Montfort J."/>
            <person name="Bouchez O."/>
            <person name="Roques C."/>
            <person name="Iampietro C."/>
            <person name="Lluch J."/>
            <person name="Castinel A."/>
            <person name="Donnadieu C."/>
            <person name="Desvignes T."/>
            <person name="Floi Bucao C."/>
            <person name="Jouanno E."/>
            <person name="Wen M."/>
            <person name="Mejri S."/>
            <person name="Dirks R."/>
            <person name="Jansen H."/>
            <person name="Henkel C."/>
            <person name="Chen W.J."/>
            <person name="Zahm M."/>
            <person name="Cabau C."/>
            <person name="Klopp C."/>
            <person name="Thompson A.W."/>
            <person name="Robinson-Rechavi M."/>
            <person name="Braasch I."/>
            <person name="Lecointre G."/>
            <person name="Bobe J."/>
            <person name="Postlethwait J.H."/>
            <person name="Berthelot C."/>
            <person name="Roest Crollius H."/>
            <person name="Guiguen Y."/>
        </authorList>
    </citation>
    <scope>NUCLEOTIDE SEQUENCE</scope>
    <source>
        <strain evidence="10">Concon-B</strain>
    </source>
</reference>
<feature type="domain" description="BMERB" evidence="9">
    <location>
        <begin position="1057"/>
        <end position="1208"/>
    </location>
</feature>
<feature type="region of interest" description="Disordered" evidence="6">
    <location>
        <begin position="220"/>
        <end position="291"/>
    </location>
</feature>
<comment type="subcellular location">
    <subcellularLocation>
        <location evidence="1">Endosome</location>
    </subcellularLocation>
</comment>
<dbReference type="PROSITE" id="PS51840">
    <property type="entry name" value="C2_NT"/>
    <property type="match status" value="1"/>
</dbReference>
<evidence type="ECO:0000256" key="6">
    <source>
        <dbReference type="SAM" id="MobiDB-lite"/>
    </source>
</evidence>